<dbReference type="AlphaFoldDB" id="A7SS93"/>
<dbReference type="EMBL" id="DS469774">
    <property type="protein sequence ID" value="EDO33418.1"/>
    <property type="molecule type" value="Genomic_DNA"/>
</dbReference>
<dbReference type="HOGENOM" id="CLU_2378761_0_0_1"/>
<keyword evidence="5" id="KW-1015">Disulfide bond</keyword>
<dbReference type="CDD" id="cd00054">
    <property type="entry name" value="EGF_CA"/>
    <property type="match status" value="2"/>
</dbReference>
<dbReference type="InterPro" id="IPR049883">
    <property type="entry name" value="NOTCH1_EGF-like"/>
</dbReference>
<proteinExistence type="inferred from homology"/>
<dbReference type="SMART" id="SM00179">
    <property type="entry name" value="EGF_CA"/>
    <property type="match status" value="3"/>
</dbReference>
<dbReference type="InParanoid" id="A7SS93"/>
<dbReference type="InterPro" id="IPR001881">
    <property type="entry name" value="EGF-like_Ca-bd_dom"/>
</dbReference>
<comment type="similarity">
    <text evidence="1">Belongs to the EGF domain peptide family.</text>
</comment>
<dbReference type="Gene3D" id="2.10.25.10">
    <property type="entry name" value="Laminin"/>
    <property type="match status" value="3"/>
</dbReference>
<dbReference type="InterPro" id="IPR000742">
    <property type="entry name" value="EGF"/>
</dbReference>
<dbReference type="FunFam" id="2.10.25.10:FF:000038">
    <property type="entry name" value="Fibrillin 2"/>
    <property type="match status" value="2"/>
</dbReference>
<dbReference type="PROSITE" id="PS01187">
    <property type="entry name" value="EGF_CA"/>
    <property type="match status" value="2"/>
</dbReference>
<dbReference type="OrthoDB" id="6019644at2759"/>
<evidence type="ECO:0000313" key="9">
    <source>
        <dbReference type="Proteomes" id="UP000001593"/>
    </source>
</evidence>
<evidence type="ECO:0000256" key="6">
    <source>
        <dbReference type="PROSITE-ProRule" id="PRU00076"/>
    </source>
</evidence>
<evidence type="ECO:0000256" key="1">
    <source>
        <dbReference type="ARBA" id="ARBA00006373"/>
    </source>
</evidence>
<dbReference type="InterPro" id="IPR052235">
    <property type="entry name" value="Nephronectin_domain"/>
</dbReference>
<sequence>DIDECSRGALCPANARCINTPGSYHCACVNGYTGQGTCMDVDECAADDGLCHKGTTCVNTMGSYRCQDINECLTDPCFEGEICVNSYGSFNCELP</sequence>
<evidence type="ECO:0000313" key="8">
    <source>
        <dbReference type="EMBL" id="EDO33418.1"/>
    </source>
</evidence>
<dbReference type="eggNOG" id="KOG1217">
    <property type="taxonomic scope" value="Eukaryota"/>
</dbReference>
<protein>
    <recommendedName>
        <fullName evidence="7">EGF-like domain-containing protein</fullName>
    </recommendedName>
</protein>
<dbReference type="PROSITE" id="PS01186">
    <property type="entry name" value="EGF_2"/>
    <property type="match status" value="1"/>
</dbReference>
<evidence type="ECO:0000256" key="4">
    <source>
        <dbReference type="ARBA" id="ARBA00022737"/>
    </source>
</evidence>
<feature type="non-terminal residue" evidence="8">
    <location>
        <position position="1"/>
    </location>
</feature>
<reference evidence="8 9" key="1">
    <citation type="journal article" date="2007" name="Science">
        <title>Sea anemone genome reveals ancestral eumetazoan gene repertoire and genomic organization.</title>
        <authorList>
            <person name="Putnam N.H."/>
            <person name="Srivastava M."/>
            <person name="Hellsten U."/>
            <person name="Dirks B."/>
            <person name="Chapman J."/>
            <person name="Salamov A."/>
            <person name="Terry A."/>
            <person name="Shapiro H."/>
            <person name="Lindquist E."/>
            <person name="Kapitonov V.V."/>
            <person name="Jurka J."/>
            <person name="Genikhovich G."/>
            <person name="Grigoriev I.V."/>
            <person name="Lucas S.M."/>
            <person name="Steele R.E."/>
            <person name="Finnerty J.R."/>
            <person name="Technau U."/>
            <person name="Martindale M.Q."/>
            <person name="Rokhsar D.S."/>
        </authorList>
    </citation>
    <scope>NUCLEOTIDE SEQUENCE [LARGE SCALE GENOMIC DNA]</scope>
    <source>
        <strain evidence="9">CH2 X CH6</strain>
    </source>
</reference>
<evidence type="ECO:0000256" key="5">
    <source>
        <dbReference type="ARBA" id="ARBA00023157"/>
    </source>
</evidence>
<dbReference type="GO" id="GO:0005509">
    <property type="term" value="F:calcium ion binding"/>
    <property type="evidence" value="ECO:0007669"/>
    <property type="project" value="InterPro"/>
</dbReference>
<organism evidence="8 9">
    <name type="scientific">Nematostella vectensis</name>
    <name type="common">Starlet sea anemone</name>
    <dbReference type="NCBI Taxonomy" id="45351"/>
    <lineage>
        <taxon>Eukaryota</taxon>
        <taxon>Metazoa</taxon>
        <taxon>Cnidaria</taxon>
        <taxon>Anthozoa</taxon>
        <taxon>Hexacorallia</taxon>
        <taxon>Actiniaria</taxon>
        <taxon>Edwardsiidae</taxon>
        <taxon>Nematostella</taxon>
    </lineage>
</organism>
<accession>A7SS93</accession>
<dbReference type="PROSITE" id="PS00010">
    <property type="entry name" value="ASX_HYDROXYL"/>
    <property type="match status" value="1"/>
</dbReference>
<dbReference type="STRING" id="45351.A7SS93"/>
<feature type="non-terminal residue" evidence="8">
    <location>
        <position position="95"/>
    </location>
</feature>
<dbReference type="OMA" id="DYICDIH"/>
<feature type="domain" description="EGF-like" evidence="7">
    <location>
        <begin position="1"/>
        <end position="39"/>
    </location>
</feature>
<dbReference type="PANTHER" id="PTHR24050:SF28">
    <property type="entry name" value="UROMODULIN-LIKE"/>
    <property type="match status" value="1"/>
</dbReference>
<dbReference type="InterPro" id="IPR000152">
    <property type="entry name" value="EGF-type_Asp/Asn_hydroxyl_site"/>
</dbReference>
<dbReference type="PROSITE" id="PS50026">
    <property type="entry name" value="EGF_3"/>
    <property type="match status" value="1"/>
</dbReference>
<dbReference type="PANTHER" id="PTHR24050">
    <property type="entry name" value="PA14 DOMAIN-CONTAINING PROTEIN"/>
    <property type="match status" value="1"/>
</dbReference>
<dbReference type="KEGG" id="nve:5504628"/>
<evidence type="ECO:0000259" key="7">
    <source>
        <dbReference type="PROSITE" id="PS50026"/>
    </source>
</evidence>
<dbReference type="SUPFAM" id="SSF57196">
    <property type="entry name" value="EGF/Laminin"/>
    <property type="match status" value="2"/>
</dbReference>
<evidence type="ECO:0000256" key="2">
    <source>
        <dbReference type="ARBA" id="ARBA00022536"/>
    </source>
</evidence>
<keyword evidence="4" id="KW-0677">Repeat</keyword>
<keyword evidence="2 6" id="KW-0245">EGF-like domain</keyword>
<name>A7SS93_NEMVE</name>
<keyword evidence="3" id="KW-0732">Signal</keyword>
<evidence type="ECO:0000256" key="3">
    <source>
        <dbReference type="ARBA" id="ARBA00022729"/>
    </source>
</evidence>
<dbReference type="Pfam" id="PF07645">
    <property type="entry name" value="EGF_CA"/>
    <property type="match status" value="3"/>
</dbReference>
<dbReference type="SMART" id="SM00181">
    <property type="entry name" value="EGF"/>
    <property type="match status" value="2"/>
</dbReference>
<gene>
    <name evidence="8" type="ORF">NEMVEDRAFT_v1g19118</name>
</gene>
<dbReference type="Proteomes" id="UP000001593">
    <property type="component" value="Unassembled WGS sequence"/>
</dbReference>
<comment type="caution">
    <text evidence="6">Lacks conserved residue(s) required for the propagation of feature annotation.</text>
</comment>
<dbReference type="InterPro" id="IPR018097">
    <property type="entry name" value="EGF_Ca-bd_CS"/>
</dbReference>
<keyword evidence="9" id="KW-1185">Reference proteome</keyword>